<reference evidence="3 4" key="1">
    <citation type="journal article" date="2011" name="J. Bacteriol.">
        <title>Complete genome sequence of a novel clinical isolate, the nontuberculous Mycobacterium strain JDM601.</title>
        <authorList>
            <person name="Zhang Z.Y."/>
            <person name="Sun Z.Q."/>
            <person name="Wang Z.L."/>
            <person name="Wen Z.L."/>
            <person name="Sun Q.W."/>
            <person name="Zhu Z.Q."/>
            <person name="Song Y.Z."/>
            <person name="Zhao J.W."/>
            <person name="Wang H.H."/>
            <person name="Zhang S.L."/>
            <person name="Guo X.K."/>
        </authorList>
    </citation>
    <scope>NUCLEOTIDE SEQUENCE [LARGE SCALE GENOMIC DNA]</scope>
    <source>
        <strain evidence="3 4">JDM601</strain>
    </source>
</reference>
<dbReference type="Gene3D" id="3.30.1460.10">
    <property type="match status" value="1"/>
</dbReference>
<dbReference type="HOGENOM" id="CLU_1617200_0_0_11"/>
<name>F5Z2J4_MYCSD</name>
<accession>F5Z2J4</accession>
<evidence type="ECO:0000313" key="4">
    <source>
        <dbReference type="Proteomes" id="UP000009224"/>
    </source>
</evidence>
<dbReference type="EMBL" id="CP002329">
    <property type="protein sequence ID" value="AEF34606.1"/>
    <property type="molecule type" value="Genomic_DNA"/>
</dbReference>
<evidence type="ECO:0000256" key="1">
    <source>
        <dbReference type="SAM" id="MobiDB-lite"/>
    </source>
</evidence>
<organism evidence="3 4">
    <name type="scientific">Mycolicibacter sinensis (strain JDM601)</name>
    <name type="common">Mycobacterium sinense</name>
    <dbReference type="NCBI Taxonomy" id="875328"/>
    <lineage>
        <taxon>Bacteria</taxon>
        <taxon>Bacillati</taxon>
        <taxon>Actinomycetota</taxon>
        <taxon>Actinomycetes</taxon>
        <taxon>Mycobacteriales</taxon>
        <taxon>Mycobacteriaceae</taxon>
        <taxon>Mycolicibacter</taxon>
    </lineage>
</organism>
<dbReference type="AlphaFoldDB" id="F5Z2J4"/>
<proteinExistence type="predicted"/>
<gene>
    <name evidence="3" type="ordered locus">JDM601_0606</name>
</gene>
<keyword evidence="4" id="KW-1185">Reference proteome</keyword>
<dbReference type="OrthoDB" id="4772408at2"/>
<dbReference type="RefSeq" id="WP_013827548.1">
    <property type="nucleotide sequence ID" value="NC_015576.1"/>
</dbReference>
<dbReference type="STRING" id="875328.JDM601_0606"/>
<dbReference type="InterPro" id="IPR054343">
    <property type="entry name" value="TY-Chap_M"/>
</dbReference>
<sequence>MQQVAGVLGLGGNSDSPKTNDDLDAWLKATLEEAFGITDIQRDEDGDIPIRYGSAVVFIRRSDPESPFLEIFAPLLEGFTITPDVYEAVNALNRQVPMAKATVDADNKEIILSADVLIAHTLSPDNLMFAVELVADTADHFDTMLQKRFGGRTMLDDDDDSFDV</sequence>
<dbReference type="Pfam" id="PF22551">
    <property type="entry name" value="TY-Chap1"/>
    <property type="match status" value="1"/>
</dbReference>
<dbReference type="Proteomes" id="UP000009224">
    <property type="component" value="Chromosome"/>
</dbReference>
<evidence type="ECO:0000259" key="2">
    <source>
        <dbReference type="Pfam" id="PF22551"/>
    </source>
</evidence>
<dbReference type="SUPFAM" id="SSF69635">
    <property type="entry name" value="Type III secretory system chaperone-like"/>
    <property type="match status" value="1"/>
</dbReference>
<evidence type="ECO:0000313" key="3">
    <source>
        <dbReference type="EMBL" id="AEF34606.1"/>
    </source>
</evidence>
<feature type="domain" description="TY-Chap central" evidence="2">
    <location>
        <begin position="21"/>
        <end position="157"/>
    </location>
</feature>
<dbReference type="KEGG" id="mjd:JDM601_0606"/>
<feature type="region of interest" description="Disordered" evidence="1">
    <location>
        <begin position="1"/>
        <end position="21"/>
    </location>
</feature>
<protein>
    <recommendedName>
        <fullName evidence="2">TY-Chap central domain-containing protein</fullName>
    </recommendedName>
</protein>